<gene>
    <name evidence="1" type="ORF">FWK35_00007363</name>
</gene>
<name>A0A6G0ZJJ0_APHCR</name>
<dbReference type="AlphaFoldDB" id="A0A6G0ZJJ0"/>
<organism evidence="1 2">
    <name type="scientific">Aphis craccivora</name>
    <name type="common">Cowpea aphid</name>
    <dbReference type="NCBI Taxonomy" id="307492"/>
    <lineage>
        <taxon>Eukaryota</taxon>
        <taxon>Metazoa</taxon>
        <taxon>Ecdysozoa</taxon>
        <taxon>Arthropoda</taxon>
        <taxon>Hexapoda</taxon>
        <taxon>Insecta</taxon>
        <taxon>Pterygota</taxon>
        <taxon>Neoptera</taxon>
        <taxon>Paraneoptera</taxon>
        <taxon>Hemiptera</taxon>
        <taxon>Sternorrhyncha</taxon>
        <taxon>Aphidomorpha</taxon>
        <taxon>Aphidoidea</taxon>
        <taxon>Aphididae</taxon>
        <taxon>Aphidini</taxon>
        <taxon>Aphis</taxon>
        <taxon>Aphis</taxon>
    </lineage>
</organism>
<evidence type="ECO:0000313" key="1">
    <source>
        <dbReference type="EMBL" id="KAF0771153.1"/>
    </source>
</evidence>
<feature type="non-terminal residue" evidence="1">
    <location>
        <position position="59"/>
    </location>
</feature>
<proteinExistence type="predicted"/>
<feature type="non-terminal residue" evidence="1">
    <location>
        <position position="1"/>
    </location>
</feature>
<dbReference type="EMBL" id="VUJU01000328">
    <property type="protein sequence ID" value="KAF0771153.1"/>
    <property type="molecule type" value="Genomic_DNA"/>
</dbReference>
<protein>
    <submittedName>
        <fullName evidence="1">Uncharacterized protein</fullName>
    </submittedName>
</protein>
<evidence type="ECO:0000313" key="2">
    <source>
        <dbReference type="Proteomes" id="UP000478052"/>
    </source>
</evidence>
<sequence>TTNSAESFHRTYNSQFYTSNPAIYVVIKILIETQAETLLKKATIEQEYVGLRYPAITDI</sequence>
<accession>A0A6G0ZJJ0</accession>
<dbReference type="Proteomes" id="UP000478052">
    <property type="component" value="Unassembled WGS sequence"/>
</dbReference>
<reference evidence="1 2" key="1">
    <citation type="submission" date="2019-08" db="EMBL/GenBank/DDBJ databases">
        <title>Whole genome of Aphis craccivora.</title>
        <authorList>
            <person name="Voronova N.V."/>
            <person name="Shulinski R.S."/>
            <person name="Bandarenka Y.V."/>
            <person name="Zhorov D.G."/>
            <person name="Warner D."/>
        </authorList>
    </citation>
    <scope>NUCLEOTIDE SEQUENCE [LARGE SCALE GENOMIC DNA]</scope>
    <source>
        <strain evidence="1">180601</strain>
        <tissue evidence="1">Whole Body</tissue>
    </source>
</reference>
<comment type="caution">
    <text evidence="1">The sequence shown here is derived from an EMBL/GenBank/DDBJ whole genome shotgun (WGS) entry which is preliminary data.</text>
</comment>
<keyword evidence="2" id="KW-1185">Reference proteome</keyword>